<dbReference type="InterPro" id="IPR057670">
    <property type="entry name" value="SH3_retrovirus"/>
</dbReference>
<feature type="domain" description="Integrase catalytic" evidence="11">
    <location>
        <begin position="1"/>
        <end position="94"/>
    </location>
</feature>
<sequence>MPRNMKNLDVKSSESIVHTHSSPTHTLRNTPQQNGVVGRRMRTIMERVRALLLDDKLPKQLWAECICHVTTLINMNHSSKTNVRTPYELWYNRIPSMQYMKMFGCSAYVHITEQYRDKLDAPARLCMYLAVSDHKKGYGLMDLNSHAIIYSRDAMSSDSDSTDEGEARPQPNWCKICRSTASGALDMFRSTISKHGIHKSDTTNCSIDHLFDRDYQLATSVHEMRVQLAKCRSTRCRSAGNVHFQSGDIYYTVCPCRYKFKICLSSGTTEAFQYDRHIVDTSGSISPSDKTLTPAMKDFIIQQLSSGVKTTAVRLFAVICGMVQAGDMEGPLPKDQQVTDFVKTWRRKNPKDQMAPMVEICDGYLYEQQNLSTLSDSAMLIPCDSQPDSRPGSDHMVSHLGDGSTAFPFRVGMTCLRQIQDYIAVQGRNDCTTILYVDSTHSMVIHGYSVFAFGYSDQSCHFLPLWVETQRFAKWQAFYTPRGYAATNNPLEQIAENELVIQSRIEESICNDSLDLQSLNPTFAYQGDRGSPVVEDSAAPYELPLTGSVRDYQSLPTGEHEPAGHQPGTSESALRRSHRERKVTRRAREARLQHPKR</sequence>
<dbReference type="GO" id="GO:0003964">
    <property type="term" value="F:RNA-directed DNA polymerase activity"/>
    <property type="evidence" value="ECO:0007669"/>
    <property type="project" value="UniProtKB-KW"/>
</dbReference>
<dbReference type="GO" id="GO:0016787">
    <property type="term" value="F:hydrolase activity"/>
    <property type="evidence" value="ECO:0007669"/>
    <property type="project" value="UniProtKB-KW"/>
</dbReference>
<evidence type="ECO:0000313" key="13">
    <source>
        <dbReference type="Proteomes" id="UP001165121"/>
    </source>
</evidence>
<feature type="compositionally biased region" description="Basic and acidic residues" evidence="10">
    <location>
        <begin position="586"/>
        <end position="597"/>
    </location>
</feature>
<evidence type="ECO:0000256" key="7">
    <source>
        <dbReference type="ARBA" id="ARBA00022918"/>
    </source>
</evidence>
<dbReference type="Proteomes" id="UP001165121">
    <property type="component" value="Unassembled WGS sequence"/>
</dbReference>
<dbReference type="OrthoDB" id="128837at2759"/>
<keyword evidence="8" id="KW-0239">DNA-directed DNA polymerase</keyword>
<evidence type="ECO:0000256" key="10">
    <source>
        <dbReference type="SAM" id="MobiDB-lite"/>
    </source>
</evidence>
<dbReference type="GO" id="GO:0006310">
    <property type="term" value="P:DNA recombination"/>
    <property type="evidence" value="ECO:0007669"/>
    <property type="project" value="UniProtKB-KW"/>
</dbReference>
<name>A0A9W6X4X2_9STRA</name>
<feature type="compositionally biased region" description="Polar residues" evidence="10">
    <location>
        <begin position="13"/>
        <end position="35"/>
    </location>
</feature>
<dbReference type="Gene3D" id="3.30.420.10">
    <property type="entry name" value="Ribonuclease H-like superfamily/Ribonuclease H"/>
    <property type="match status" value="1"/>
</dbReference>
<keyword evidence="8" id="KW-0808">Transferase</keyword>
<dbReference type="Pfam" id="PF25597">
    <property type="entry name" value="SH3_retrovirus"/>
    <property type="match status" value="1"/>
</dbReference>
<evidence type="ECO:0000256" key="2">
    <source>
        <dbReference type="ARBA" id="ARBA00022723"/>
    </source>
</evidence>
<dbReference type="GO" id="GO:0046872">
    <property type="term" value="F:metal ion binding"/>
    <property type="evidence" value="ECO:0007669"/>
    <property type="project" value="UniProtKB-KW"/>
</dbReference>
<dbReference type="InterPro" id="IPR001584">
    <property type="entry name" value="Integrase_cat-core"/>
</dbReference>
<dbReference type="GO" id="GO:0003887">
    <property type="term" value="F:DNA-directed DNA polymerase activity"/>
    <property type="evidence" value="ECO:0007669"/>
    <property type="project" value="UniProtKB-KW"/>
</dbReference>
<dbReference type="GO" id="GO:0015074">
    <property type="term" value="P:DNA integration"/>
    <property type="evidence" value="ECO:0007669"/>
    <property type="project" value="UniProtKB-KW"/>
</dbReference>
<comment type="caution">
    <text evidence="12">The sequence shown here is derived from an EMBL/GenBank/DDBJ whole genome shotgun (WGS) entry which is preliminary data.</text>
</comment>
<dbReference type="PANTHER" id="PTHR42648:SF11">
    <property type="entry name" value="TRANSPOSON TY4-P GAG-POL POLYPROTEIN"/>
    <property type="match status" value="1"/>
</dbReference>
<keyword evidence="3" id="KW-0255">Endonuclease</keyword>
<evidence type="ECO:0000313" key="12">
    <source>
        <dbReference type="EMBL" id="GMF30851.1"/>
    </source>
</evidence>
<feature type="compositionally biased region" description="Basic residues" evidence="10">
    <location>
        <begin position="575"/>
        <end position="585"/>
    </location>
</feature>
<dbReference type="PANTHER" id="PTHR42648">
    <property type="entry name" value="TRANSPOSASE, PUTATIVE-RELATED"/>
    <property type="match status" value="1"/>
</dbReference>
<protein>
    <submittedName>
        <fullName evidence="12">Unnamed protein product</fullName>
    </submittedName>
</protein>
<evidence type="ECO:0000256" key="4">
    <source>
        <dbReference type="ARBA" id="ARBA00022801"/>
    </source>
</evidence>
<dbReference type="EMBL" id="BSXT01000606">
    <property type="protein sequence ID" value="GMF30851.1"/>
    <property type="molecule type" value="Genomic_DNA"/>
</dbReference>
<dbReference type="InterPro" id="IPR036397">
    <property type="entry name" value="RNaseH_sf"/>
</dbReference>
<evidence type="ECO:0000256" key="8">
    <source>
        <dbReference type="ARBA" id="ARBA00022932"/>
    </source>
</evidence>
<dbReference type="AlphaFoldDB" id="A0A9W6X4X2"/>
<proteinExistence type="predicted"/>
<dbReference type="InterPro" id="IPR012337">
    <property type="entry name" value="RNaseH-like_sf"/>
</dbReference>
<reference evidence="12" key="1">
    <citation type="submission" date="2023-04" db="EMBL/GenBank/DDBJ databases">
        <title>Phytophthora fragariaefolia NBRC 109709.</title>
        <authorList>
            <person name="Ichikawa N."/>
            <person name="Sato H."/>
            <person name="Tonouchi N."/>
        </authorList>
    </citation>
    <scope>NUCLEOTIDE SEQUENCE</scope>
    <source>
        <strain evidence="12">NBRC 109709</strain>
    </source>
</reference>
<dbReference type="SUPFAM" id="SSF53098">
    <property type="entry name" value="Ribonuclease H-like"/>
    <property type="match status" value="1"/>
</dbReference>
<organism evidence="12 13">
    <name type="scientific">Phytophthora fragariaefolia</name>
    <dbReference type="NCBI Taxonomy" id="1490495"/>
    <lineage>
        <taxon>Eukaryota</taxon>
        <taxon>Sar</taxon>
        <taxon>Stramenopiles</taxon>
        <taxon>Oomycota</taxon>
        <taxon>Peronosporomycetes</taxon>
        <taxon>Peronosporales</taxon>
        <taxon>Peronosporaceae</taxon>
        <taxon>Phytophthora</taxon>
    </lineage>
</organism>
<keyword evidence="5" id="KW-0460">Magnesium</keyword>
<dbReference type="InterPro" id="IPR039537">
    <property type="entry name" value="Retrotran_Ty1/copia-like"/>
</dbReference>
<dbReference type="GO" id="GO:0004519">
    <property type="term" value="F:endonuclease activity"/>
    <property type="evidence" value="ECO:0007669"/>
    <property type="project" value="UniProtKB-KW"/>
</dbReference>
<feature type="region of interest" description="Disordered" evidence="10">
    <location>
        <begin position="549"/>
        <end position="597"/>
    </location>
</feature>
<keyword evidence="7" id="KW-0695">RNA-directed DNA polymerase</keyword>
<dbReference type="GO" id="GO:0003676">
    <property type="term" value="F:nucleic acid binding"/>
    <property type="evidence" value="ECO:0007669"/>
    <property type="project" value="InterPro"/>
</dbReference>
<keyword evidence="4" id="KW-0378">Hydrolase</keyword>
<dbReference type="PROSITE" id="PS50994">
    <property type="entry name" value="INTEGRASE"/>
    <property type="match status" value="1"/>
</dbReference>
<keyword evidence="2" id="KW-0479">Metal-binding</keyword>
<evidence type="ECO:0000256" key="3">
    <source>
        <dbReference type="ARBA" id="ARBA00022759"/>
    </source>
</evidence>
<keyword evidence="9" id="KW-0233">DNA recombination</keyword>
<accession>A0A9W6X4X2</accession>
<feature type="compositionally biased region" description="Basic and acidic residues" evidence="10">
    <location>
        <begin position="1"/>
        <end position="12"/>
    </location>
</feature>
<evidence type="ECO:0000256" key="5">
    <source>
        <dbReference type="ARBA" id="ARBA00022842"/>
    </source>
</evidence>
<feature type="region of interest" description="Disordered" evidence="10">
    <location>
        <begin position="1"/>
        <end position="36"/>
    </location>
</feature>
<keyword evidence="1" id="KW-0540">Nuclease</keyword>
<keyword evidence="8" id="KW-0548">Nucleotidyltransferase</keyword>
<evidence type="ECO:0000256" key="6">
    <source>
        <dbReference type="ARBA" id="ARBA00022908"/>
    </source>
</evidence>
<keyword evidence="6" id="KW-0229">DNA integration</keyword>
<evidence type="ECO:0000259" key="11">
    <source>
        <dbReference type="PROSITE" id="PS50994"/>
    </source>
</evidence>
<evidence type="ECO:0000256" key="9">
    <source>
        <dbReference type="ARBA" id="ARBA00023172"/>
    </source>
</evidence>
<gene>
    <name evidence="12" type="ORF">Pfra01_000691900</name>
</gene>
<keyword evidence="13" id="KW-1185">Reference proteome</keyword>
<evidence type="ECO:0000256" key="1">
    <source>
        <dbReference type="ARBA" id="ARBA00022722"/>
    </source>
</evidence>